<name>A0A2Y9CYG3_BIOSU</name>
<feature type="transmembrane region" description="Helical" evidence="1">
    <location>
        <begin position="58"/>
        <end position="77"/>
    </location>
</feature>
<feature type="transmembrane region" description="Helical" evidence="1">
    <location>
        <begin position="84"/>
        <end position="103"/>
    </location>
</feature>
<protein>
    <submittedName>
        <fullName evidence="2">NADH dehydrogenase subunit 6</fullName>
    </submittedName>
</protein>
<reference evidence="2" key="1">
    <citation type="journal article" date="2018" name="Sci. Rep.">
        <title>Complete mitochondrial and rDNA complex sequences of important vector species of Biomphalaria, obligatory hosts of the human-infecting blood fluke, Schistosoma mansoni.</title>
        <authorList>
            <person name="Zhang S.-M."/>
            <person name="Bu L."/>
            <person name="Laidemitt M.R."/>
            <person name="Lu L."/>
            <person name="Mutuku M.W."/>
            <person name="Mkoji G.M."/>
            <person name="Loker E.S."/>
        </authorList>
    </citation>
    <scope>NUCLEOTIDE SEQUENCE</scope>
</reference>
<keyword evidence="1" id="KW-0472">Membrane</keyword>
<evidence type="ECO:0000313" key="2">
    <source>
        <dbReference type="EMBL" id="AWK49469.1"/>
    </source>
</evidence>
<dbReference type="AlphaFoldDB" id="A0A2Y9CYG3"/>
<feature type="transmembrane region" description="Helical" evidence="1">
    <location>
        <begin position="33"/>
        <end position="52"/>
    </location>
</feature>
<proteinExistence type="predicted"/>
<feature type="transmembrane region" description="Helical" evidence="1">
    <location>
        <begin position="6"/>
        <end position="26"/>
    </location>
</feature>
<accession>A0A2Y9CYG3</accession>
<dbReference type="EMBL" id="MG431963">
    <property type="protein sequence ID" value="AWK49469.1"/>
    <property type="molecule type" value="Genomic_DNA"/>
</dbReference>
<gene>
    <name evidence="2" type="primary">ND6</name>
</gene>
<evidence type="ECO:0000256" key="1">
    <source>
        <dbReference type="SAM" id="Phobius"/>
    </source>
</evidence>
<organism evidence="2">
    <name type="scientific">Biomphalaria sudanica</name>
    <name type="common">Freshwater snail</name>
    <name type="synonym">Planorbis sudanica</name>
    <dbReference type="NCBI Taxonomy" id="112527"/>
    <lineage>
        <taxon>Eukaryota</taxon>
        <taxon>Metazoa</taxon>
        <taxon>Spiralia</taxon>
        <taxon>Lophotrochozoa</taxon>
        <taxon>Mollusca</taxon>
        <taxon>Gastropoda</taxon>
        <taxon>Heterobranchia</taxon>
        <taxon>Euthyneura</taxon>
        <taxon>Panpulmonata</taxon>
        <taxon>Hygrophila</taxon>
        <taxon>Lymnaeoidea</taxon>
        <taxon>Planorbidae</taxon>
        <taxon>Biomphalaria</taxon>
    </lineage>
</organism>
<keyword evidence="2" id="KW-0496">Mitochondrion</keyword>
<feature type="transmembrane region" description="Helical" evidence="1">
    <location>
        <begin position="123"/>
        <end position="145"/>
    </location>
</feature>
<geneLocation type="mitochondrion" evidence="2"/>
<keyword evidence="1" id="KW-1133">Transmembrane helix</keyword>
<keyword evidence="1" id="KW-0812">Transmembrane</keyword>
<sequence>MNSFFLFLNIYSLFMLVSVFLMVSFISSSPVSLGISLFFTSVFVVMLMSIFFNMWYSYILFLVYIGGLLVLFIYMCMMSTNEKFHFKLVILYFLPIFFCLQKFDMVESKFMGYSCYESSYYMSMSMFLGLVVVLFITLLSILRILSVKKILYV</sequence>